<dbReference type="PANTHER" id="PTHR44586">
    <property type="entry name" value="F-BOX DOMAIN CONTAINING PROTEIN, EXPRESSED"/>
    <property type="match status" value="1"/>
</dbReference>
<name>A0ABC9BRA8_9POAL</name>
<feature type="domain" description="KIB1-4 beta-propeller" evidence="1">
    <location>
        <begin position="92"/>
        <end position="434"/>
    </location>
</feature>
<evidence type="ECO:0000259" key="1">
    <source>
        <dbReference type="Pfam" id="PF03478"/>
    </source>
</evidence>
<gene>
    <name evidence="2" type="ORF">URODEC1_LOCUS67948</name>
</gene>
<proteinExistence type="predicted"/>
<dbReference type="SUPFAM" id="SSF81383">
    <property type="entry name" value="F-box domain"/>
    <property type="match status" value="1"/>
</dbReference>
<accession>A0ABC9BRA8</accession>
<dbReference type="Proteomes" id="UP001497457">
    <property type="component" value="Chromosome 27b"/>
</dbReference>
<keyword evidence="3" id="KW-1185">Reference proteome</keyword>
<evidence type="ECO:0000313" key="2">
    <source>
        <dbReference type="EMBL" id="CAL5006246.1"/>
    </source>
</evidence>
<dbReference type="PANTHER" id="PTHR44586:SF14">
    <property type="entry name" value="F-BOX DOMAIN CONTAINING PROTEIN, EXPRESSED"/>
    <property type="match status" value="1"/>
</dbReference>
<sequence>MGAAGAAGGIDATETPPLPDWSRLPLDPLLVVMVALEAPDLVRSGAACSSWRAAYATVRRLRIPTAESAPCLFYPRADDAGGGGDPDAATIYNPATGASFRVRLPDPPLRRRSLHGSGHGWLVAADEASNLHLVNPLTGAQHALPPITGLHNTELAHSDEQGNPMYNVYEVEYPSTDPEPLAYAASELRLYMYFKAVLSCSPCAGSSCVVLLLHQSDGELSFARLGDEAWTWIGGDEYYDGEVDGGEDWLLEGYRDAVYNEKDGLFYVLGYGADIITLDLKGNSPVVKKIMKDVTNQDDPTKYLVITPWGDLLQVWRMTDSRSSTTPVQRSAEGMEDCDVGIGMEDSDVEVPEDPNHELCTEEIQLYKVDIDNQKLMRITSLGDYALFLGLNSTMVLSTKDFPTLKADSAYLAHDNFEDILIHTYSGKEIGIWNFRSGTLEVVDNVHSWQNWPVPIWITPSLC</sequence>
<dbReference type="InterPro" id="IPR036047">
    <property type="entry name" value="F-box-like_dom_sf"/>
</dbReference>
<dbReference type="AlphaFoldDB" id="A0ABC9BRA8"/>
<protein>
    <recommendedName>
        <fullName evidence="1">KIB1-4 beta-propeller domain-containing protein</fullName>
    </recommendedName>
</protein>
<dbReference type="Gene3D" id="1.20.1280.50">
    <property type="match status" value="1"/>
</dbReference>
<dbReference type="InterPro" id="IPR005174">
    <property type="entry name" value="KIB1-4_b-propeller"/>
</dbReference>
<organism evidence="2 3">
    <name type="scientific">Urochloa decumbens</name>
    <dbReference type="NCBI Taxonomy" id="240449"/>
    <lineage>
        <taxon>Eukaryota</taxon>
        <taxon>Viridiplantae</taxon>
        <taxon>Streptophyta</taxon>
        <taxon>Embryophyta</taxon>
        <taxon>Tracheophyta</taxon>
        <taxon>Spermatophyta</taxon>
        <taxon>Magnoliopsida</taxon>
        <taxon>Liliopsida</taxon>
        <taxon>Poales</taxon>
        <taxon>Poaceae</taxon>
        <taxon>PACMAD clade</taxon>
        <taxon>Panicoideae</taxon>
        <taxon>Panicodae</taxon>
        <taxon>Paniceae</taxon>
        <taxon>Melinidinae</taxon>
        <taxon>Urochloa</taxon>
    </lineage>
</organism>
<reference evidence="2" key="1">
    <citation type="submission" date="2024-10" db="EMBL/GenBank/DDBJ databases">
        <authorList>
            <person name="Ryan C."/>
        </authorList>
    </citation>
    <scope>NUCLEOTIDE SEQUENCE [LARGE SCALE GENOMIC DNA]</scope>
</reference>
<evidence type="ECO:0000313" key="3">
    <source>
        <dbReference type="Proteomes" id="UP001497457"/>
    </source>
</evidence>
<dbReference type="EMBL" id="OZ075137">
    <property type="protein sequence ID" value="CAL5006246.1"/>
    <property type="molecule type" value="Genomic_DNA"/>
</dbReference>
<dbReference type="Pfam" id="PF03478">
    <property type="entry name" value="Beta-prop_KIB1-4"/>
    <property type="match status" value="1"/>
</dbReference>